<accession>A0A4V2MV91</accession>
<keyword evidence="2" id="KW-1185">Reference proteome</keyword>
<dbReference type="EMBL" id="RWJN01000456">
    <property type="protein sequence ID" value="TCD61527.1"/>
    <property type="molecule type" value="Genomic_DNA"/>
</dbReference>
<proteinExistence type="predicted"/>
<evidence type="ECO:0000313" key="1">
    <source>
        <dbReference type="EMBL" id="TCD61527.1"/>
    </source>
</evidence>
<name>A0A4V2MV91_9APHY</name>
<gene>
    <name evidence="1" type="ORF">EIP91_008288</name>
</gene>
<comment type="caution">
    <text evidence="1">The sequence shown here is derived from an EMBL/GenBank/DDBJ whole genome shotgun (WGS) entry which is preliminary data.</text>
</comment>
<dbReference type="AlphaFoldDB" id="A0A4V2MV91"/>
<reference evidence="1 2" key="1">
    <citation type="submission" date="2018-11" db="EMBL/GenBank/DDBJ databases">
        <title>Genome assembly of Steccherinum ochraceum LE-BIN_3174, the white-rot fungus of the Steccherinaceae family (The Residual Polyporoid clade, Polyporales, Basidiomycota).</title>
        <authorList>
            <person name="Fedorova T.V."/>
            <person name="Glazunova O.A."/>
            <person name="Landesman E.O."/>
            <person name="Moiseenko K.V."/>
            <person name="Psurtseva N.V."/>
            <person name="Savinova O.S."/>
            <person name="Shakhova N.V."/>
            <person name="Tyazhelova T.V."/>
            <person name="Vasina D.V."/>
        </authorList>
    </citation>
    <scope>NUCLEOTIDE SEQUENCE [LARGE SCALE GENOMIC DNA]</scope>
    <source>
        <strain evidence="1 2">LE-BIN_3174</strain>
    </source>
</reference>
<evidence type="ECO:0000313" key="2">
    <source>
        <dbReference type="Proteomes" id="UP000292702"/>
    </source>
</evidence>
<organism evidence="1 2">
    <name type="scientific">Steccherinum ochraceum</name>
    <dbReference type="NCBI Taxonomy" id="92696"/>
    <lineage>
        <taxon>Eukaryota</taxon>
        <taxon>Fungi</taxon>
        <taxon>Dikarya</taxon>
        <taxon>Basidiomycota</taxon>
        <taxon>Agaricomycotina</taxon>
        <taxon>Agaricomycetes</taxon>
        <taxon>Polyporales</taxon>
        <taxon>Steccherinaceae</taxon>
        <taxon>Steccherinum</taxon>
    </lineage>
</organism>
<dbReference type="Proteomes" id="UP000292702">
    <property type="component" value="Unassembled WGS sequence"/>
</dbReference>
<sequence length="90" mass="10009">MALAHQVFEDMVDWSRSLKGAYAATVTMLARHSDLSSGWNANTIKSFQQQLTGDSENGLQALFDERGLLQVNPTRNAEGSQNLCRRPNEL</sequence>
<protein>
    <submittedName>
        <fullName evidence="1">Uncharacterized protein</fullName>
    </submittedName>
</protein>